<proteinExistence type="predicted"/>
<feature type="transmembrane region" description="Helical" evidence="1">
    <location>
        <begin position="91"/>
        <end position="108"/>
    </location>
</feature>
<dbReference type="Pfam" id="PF20345">
    <property type="entry name" value="DUF6640"/>
    <property type="match status" value="1"/>
</dbReference>
<sequence length="114" mass="11972">MDWNRTHLLNPQWTAHARFHDAMTIALGTGLGALALRALLQAEPDVEQAALLTALFWGSQGAAYAFPGTDGAAADVPELAGRLGISPRAEMVSSAGMLAVIGVGYLLARQQRSS</sequence>
<evidence type="ECO:0000313" key="2">
    <source>
        <dbReference type="EMBL" id="MBB6070434.1"/>
    </source>
</evidence>
<name>A0A841GWT7_9BACT</name>
<keyword evidence="1" id="KW-0812">Transmembrane</keyword>
<reference evidence="2 3" key="1">
    <citation type="submission" date="2020-08" db="EMBL/GenBank/DDBJ databases">
        <title>Genomic Encyclopedia of Type Strains, Phase IV (KMG-IV): sequencing the most valuable type-strain genomes for metagenomic binning, comparative biology and taxonomic classification.</title>
        <authorList>
            <person name="Goeker M."/>
        </authorList>
    </citation>
    <scope>NUCLEOTIDE SEQUENCE [LARGE SCALE GENOMIC DNA]</scope>
    <source>
        <strain evidence="2 3">DSM 29007</strain>
    </source>
</reference>
<comment type="caution">
    <text evidence="2">The sequence shown here is derived from an EMBL/GenBank/DDBJ whole genome shotgun (WGS) entry which is preliminary data.</text>
</comment>
<dbReference type="EMBL" id="JACHIA010000004">
    <property type="protein sequence ID" value="MBB6070434.1"/>
    <property type="molecule type" value="Genomic_DNA"/>
</dbReference>
<dbReference type="AlphaFoldDB" id="A0A841GWT7"/>
<organism evidence="2 3">
    <name type="scientific">Longimicrobium terrae</name>
    <dbReference type="NCBI Taxonomy" id="1639882"/>
    <lineage>
        <taxon>Bacteria</taxon>
        <taxon>Pseudomonadati</taxon>
        <taxon>Gemmatimonadota</taxon>
        <taxon>Longimicrobiia</taxon>
        <taxon>Longimicrobiales</taxon>
        <taxon>Longimicrobiaceae</taxon>
        <taxon>Longimicrobium</taxon>
    </lineage>
</organism>
<accession>A0A841GWT7</accession>
<keyword evidence="1" id="KW-0472">Membrane</keyword>
<dbReference type="Proteomes" id="UP000582837">
    <property type="component" value="Unassembled WGS sequence"/>
</dbReference>
<dbReference type="InterPro" id="IPR046580">
    <property type="entry name" value="DUF6640"/>
</dbReference>
<keyword evidence="1" id="KW-1133">Transmembrane helix</keyword>
<evidence type="ECO:0000313" key="3">
    <source>
        <dbReference type="Proteomes" id="UP000582837"/>
    </source>
</evidence>
<gene>
    <name evidence="2" type="ORF">HNQ61_002053</name>
</gene>
<keyword evidence="3" id="KW-1185">Reference proteome</keyword>
<evidence type="ECO:0000256" key="1">
    <source>
        <dbReference type="SAM" id="Phobius"/>
    </source>
</evidence>
<protein>
    <submittedName>
        <fullName evidence="2">Uncharacterized protein</fullName>
    </submittedName>
</protein>